<evidence type="ECO:0000313" key="3">
    <source>
        <dbReference type="Proteomes" id="UP000003671"/>
    </source>
</evidence>
<dbReference type="HOGENOM" id="CLU_3027299_0_0_9"/>
<evidence type="ECO:0000256" key="1">
    <source>
        <dbReference type="SAM" id="Phobius"/>
    </source>
</evidence>
<proteinExistence type="predicted"/>
<protein>
    <submittedName>
        <fullName evidence="2">Uncharacterized protein</fullName>
    </submittedName>
</protein>
<dbReference type="RefSeq" id="WP_005838983.1">
    <property type="nucleotide sequence ID" value="NZ_GG697141.2"/>
</dbReference>
<comment type="caution">
    <text evidence="2">The sequence shown here is derived from an EMBL/GenBank/DDBJ whole genome shotgun (WGS) entry which is preliminary data.</text>
</comment>
<name>C9KJC6_9FIRM</name>
<dbReference type="EMBL" id="ABWK02000001">
    <property type="protein sequence ID" value="EEX69992.1"/>
    <property type="molecule type" value="Genomic_DNA"/>
</dbReference>
<keyword evidence="1" id="KW-1133">Transmembrane helix</keyword>
<keyword evidence="3" id="KW-1185">Reference proteome</keyword>
<keyword evidence="1" id="KW-0472">Membrane</keyword>
<keyword evidence="1" id="KW-0812">Transmembrane</keyword>
<evidence type="ECO:0000313" key="2">
    <source>
        <dbReference type="EMBL" id="EEX69992.1"/>
    </source>
</evidence>
<dbReference type="Proteomes" id="UP000003671">
    <property type="component" value="Unassembled WGS sequence"/>
</dbReference>
<dbReference type="STRING" id="500635.MITSMUL_03123"/>
<feature type="transmembrane region" description="Helical" evidence="1">
    <location>
        <begin position="7"/>
        <end position="26"/>
    </location>
</feature>
<gene>
    <name evidence="2" type="ORF">MITSMUL_03123</name>
</gene>
<reference evidence="2" key="1">
    <citation type="submission" date="2009-09" db="EMBL/GenBank/DDBJ databases">
        <authorList>
            <person name="Weinstock G."/>
            <person name="Sodergren E."/>
            <person name="Clifton S."/>
            <person name="Fulton L."/>
            <person name="Fulton B."/>
            <person name="Courtney L."/>
            <person name="Fronick C."/>
            <person name="Harrison M."/>
            <person name="Strong C."/>
            <person name="Farmer C."/>
            <person name="Delahaunty K."/>
            <person name="Markovic C."/>
            <person name="Hall O."/>
            <person name="Minx P."/>
            <person name="Tomlinson C."/>
            <person name="Mitreva M."/>
            <person name="Nelson J."/>
            <person name="Hou S."/>
            <person name="Wollam A."/>
            <person name="Pepin K.H."/>
            <person name="Johnson M."/>
            <person name="Bhonagiri V."/>
            <person name="Nash W.E."/>
            <person name="Warren W."/>
            <person name="Chinwalla A."/>
            <person name="Mardis E.R."/>
            <person name="Wilson R.K."/>
        </authorList>
    </citation>
    <scope>NUCLEOTIDE SEQUENCE [LARGE SCALE GENOMIC DNA]</scope>
    <source>
        <strain evidence="2">DSM 20544</strain>
    </source>
</reference>
<dbReference type="AlphaFoldDB" id="C9KJC6"/>
<sequence length="55" mass="6027">MEKVMLVVLLILTMVAGWFSPIAPVFDVGGFVQSHTLLGLYVIGLGVYMYHSQKG</sequence>
<organism evidence="2 3">
    <name type="scientific">Mitsuokella multacida DSM 20544</name>
    <dbReference type="NCBI Taxonomy" id="500635"/>
    <lineage>
        <taxon>Bacteria</taxon>
        <taxon>Bacillati</taxon>
        <taxon>Bacillota</taxon>
        <taxon>Negativicutes</taxon>
        <taxon>Selenomonadales</taxon>
        <taxon>Selenomonadaceae</taxon>
        <taxon>Mitsuokella</taxon>
    </lineage>
</organism>
<feature type="transmembrane region" description="Helical" evidence="1">
    <location>
        <begin position="32"/>
        <end position="50"/>
    </location>
</feature>
<dbReference type="GeneID" id="93482592"/>
<accession>C9KJC6</accession>